<dbReference type="InterPro" id="IPR050066">
    <property type="entry name" value="UvrABC_protein_C"/>
</dbReference>
<keyword evidence="1" id="KW-0963">Cytoplasm</keyword>
<dbReference type="SUPFAM" id="SSF82771">
    <property type="entry name" value="GIY-YIG endonuclease"/>
    <property type="match status" value="1"/>
</dbReference>
<dbReference type="PANTHER" id="PTHR30562">
    <property type="entry name" value="UVRC/OXIDOREDUCTASE"/>
    <property type="match status" value="1"/>
</dbReference>
<evidence type="ECO:0000259" key="7">
    <source>
        <dbReference type="PROSITE" id="PS50164"/>
    </source>
</evidence>
<evidence type="ECO:0000313" key="10">
    <source>
        <dbReference type="Proteomes" id="UP000230973"/>
    </source>
</evidence>
<evidence type="ECO:0000256" key="3">
    <source>
        <dbReference type="ARBA" id="ARBA00022769"/>
    </source>
</evidence>
<dbReference type="Pfam" id="PF08459">
    <property type="entry name" value="UvrC_RNaseH_dom"/>
    <property type="match status" value="1"/>
</dbReference>
<dbReference type="InterPro" id="IPR036876">
    <property type="entry name" value="UVR_dom_sf"/>
</dbReference>
<dbReference type="PANTHER" id="PTHR30562:SF1">
    <property type="entry name" value="UVRABC SYSTEM PROTEIN C"/>
    <property type="match status" value="1"/>
</dbReference>
<feature type="domain" description="UVR" evidence="6">
    <location>
        <begin position="203"/>
        <end position="238"/>
    </location>
</feature>
<dbReference type="Gene3D" id="3.30.420.340">
    <property type="entry name" value="UvrC, RNAse H endonuclease domain"/>
    <property type="match status" value="1"/>
</dbReference>
<dbReference type="Pfam" id="PF01541">
    <property type="entry name" value="GIY-YIG"/>
    <property type="match status" value="1"/>
</dbReference>
<dbReference type="InterPro" id="IPR000305">
    <property type="entry name" value="GIY-YIG_endonuc"/>
</dbReference>
<dbReference type="SUPFAM" id="SSF46600">
    <property type="entry name" value="C-terminal UvrC-binding domain of UvrB"/>
    <property type="match status" value="1"/>
</dbReference>
<accession>A0A2M7QB13</accession>
<dbReference type="PROSITE" id="PS50164">
    <property type="entry name" value="GIY_YIG"/>
    <property type="match status" value="1"/>
</dbReference>
<evidence type="ECO:0000256" key="2">
    <source>
        <dbReference type="ARBA" id="ARBA00022763"/>
    </source>
</evidence>
<organism evidence="9 10">
    <name type="scientific">Candidatus Uhrbacteria bacterium CG_4_10_14_0_8_um_filter_58_22</name>
    <dbReference type="NCBI Taxonomy" id="1975029"/>
    <lineage>
        <taxon>Bacteria</taxon>
        <taxon>Candidatus Uhriibacteriota</taxon>
    </lineage>
</organism>
<feature type="domain" description="GIY-YIG" evidence="7">
    <location>
        <begin position="15"/>
        <end position="92"/>
    </location>
</feature>
<feature type="domain" description="UvrC family homology region profile" evidence="8">
    <location>
        <begin position="201"/>
        <end position="346"/>
    </location>
</feature>
<gene>
    <name evidence="9" type="ORF">COY93_00800</name>
</gene>
<keyword evidence="5" id="KW-0234">DNA repair</keyword>
<protein>
    <recommendedName>
        <fullName evidence="11">Excinuclease ABC subunit C</fullName>
    </recommendedName>
</protein>
<dbReference type="InterPro" id="IPR001943">
    <property type="entry name" value="UVR_dom"/>
</dbReference>
<evidence type="ECO:0000256" key="4">
    <source>
        <dbReference type="ARBA" id="ARBA00022881"/>
    </source>
</evidence>
<dbReference type="Proteomes" id="UP000230973">
    <property type="component" value="Unassembled WGS sequence"/>
</dbReference>
<proteinExistence type="predicted"/>
<dbReference type="CDD" id="cd10434">
    <property type="entry name" value="GIY-YIG_UvrC_Cho"/>
    <property type="match status" value="1"/>
</dbReference>
<reference evidence="10" key="1">
    <citation type="submission" date="2017-09" db="EMBL/GenBank/DDBJ databases">
        <title>Depth-based differentiation of microbial function through sediment-hosted aquifers and enrichment of novel symbionts in the deep terrestrial subsurface.</title>
        <authorList>
            <person name="Probst A.J."/>
            <person name="Ladd B."/>
            <person name="Jarett J.K."/>
            <person name="Geller-Mcgrath D.E."/>
            <person name="Sieber C.M.K."/>
            <person name="Emerson J.B."/>
            <person name="Anantharaman K."/>
            <person name="Thomas B.C."/>
            <person name="Malmstrom R."/>
            <person name="Stieglmeier M."/>
            <person name="Klingl A."/>
            <person name="Woyke T."/>
            <person name="Ryan C.M."/>
            <person name="Banfield J.F."/>
        </authorList>
    </citation>
    <scope>NUCLEOTIDE SEQUENCE [LARGE SCALE GENOMIC DNA]</scope>
</reference>
<dbReference type="EMBL" id="PFLC01000010">
    <property type="protein sequence ID" value="PIY63324.1"/>
    <property type="molecule type" value="Genomic_DNA"/>
</dbReference>
<evidence type="ECO:0000313" key="9">
    <source>
        <dbReference type="EMBL" id="PIY63324.1"/>
    </source>
</evidence>
<dbReference type="AlphaFoldDB" id="A0A2M7QB13"/>
<name>A0A2M7QB13_9BACT</name>
<dbReference type="InterPro" id="IPR001162">
    <property type="entry name" value="UvrC_RNase_H_dom"/>
</dbReference>
<dbReference type="InterPro" id="IPR047296">
    <property type="entry name" value="GIY-YIG_UvrC_Cho"/>
</dbReference>
<keyword evidence="4" id="KW-0267">Excision nuclease</keyword>
<evidence type="ECO:0008006" key="11">
    <source>
        <dbReference type="Google" id="ProtNLM"/>
    </source>
</evidence>
<keyword evidence="2" id="KW-0227">DNA damage</keyword>
<evidence type="ECO:0000256" key="1">
    <source>
        <dbReference type="ARBA" id="ARBA00022490"/>
    </source>
</evidence>
<dbReference type="FunFam" id="3.40.1440.10:FF:000001">
    <property type="entry name" value="UvrABC system protein C"/>
    <property type="match status" value="1"/>
</dbReference>
<dbReference type="InterPro" id="IPR038476">
    <property type="entry name" value="UvrC_RNase_H_dom_sf"/>
</dbReference>
<evidence type="ECO:0000259" key="8">
    <source>
        <dbReference type="PROSITE" id="PS50165"/>
    </source>
</evidence>
<dbReference type="GO" id="GO:0006289">
    <property type="term" value="P:nucleotide-excision repair"/>
    <property type="evidence" value="ECO:0007669"/>
    <property type="project" value="InterPro"/>
</dbReference>
<dbReference type="SMART" id="SM00465">
    <property type="entry name" value="GIYc"/>
    <property type="match status" value="1"/>
</dbReference>
<dbReference type="Gene3D" id="3.40.1440.10">
    <property type="entry name" value="GIY-YIG endonuclease"/>
    <property type="match status" value="1"/>
</dbReference>
<comment type="caution">
    <text evidence="9">The sequence shown here is derived from an EMBL/GenBank/DDBJ whole genome shotgun (WGS) entry which is preliminary data.</text>
</comment>
<keyword evidence="3" id="KW-0228">DNA excision</keyword>
<dbReference type="PROSITE" id="PS50165">
    <property type="entry name" value="UVRC"/>
    <property type="match status" value="1"/>
</dbReference>
<dbReference type="Pfam" id="PF02151">
    <property type="entry name" value="UVR"/>
    <property type="match status" value="1"/>
</dbReference>
<dbReference type="GO" id="GO:0009380">
    <property type="term" value="C:excinuclease repair complex"/>
    <property type="evidence" value="ECO:0007669"/>
    <property type="project" value="TreeGrafter"/>
</dbReference>
<dbReference type="PROSITE" id="PS50151">
    <property type="entry name" value="UVR"/>
    <property type="match status" value="1"/>
</dbReference>
<sequence>MIPPQVKLKEPELPPRPGVYFMKDTDDKIMYVGKATSLRTRVSSYFVRPADERIADMVGKIASIDWEETPSAVEALILEAKLIKKLQPSYNVRDKDDKSRVYLAFTKEEYPRPVPLREYELARTSKERFLKTFGSFRSAGAVQAALDALRPAFPWSVCRPGRGRPCFHVHLHQCPGVCTGAITPREYGTVIRGLMRYFDGRRGEAVRAIKRRMQAAAKAENFEVAARCRDRLWALDHIRDMAVLKRDDAALRQFIDVFGRIEGYDISNMSGQSAVGSLVVFEDGRPKKSQYRKFKIRTVEGPNDTAMLAEVFRRRFGGADGQKWRRPDLILVDGGQGQLNAARKVLTEFGLVDIPLVGLAKGFDRKQDELVYDKSDHELARLVMAFKPLLQQVRDEAHRFAVSYHRQLRRSSVRGQRHPNSKR</sequence>
<evidence type="ECO:0000256" key="5">
    <source>
        <dbReference type="ARBA" id="ARBA00023204"/>
    </source>
</evidence>
<evidence type="ECO:0000259" key="6">
    <source>
        <dbReference type="PROSITE" id="PS50151"/>
    </source>
</evidence>
<dbReference type="InterPro" id="IPR035901">
    <property type="entry name" value="GIY-YIG_endonuc_sf"/>
</dbReference>
<dbReference type="GO" id="GO:0009381">
    <property type="term" value="F:excinuclease ABC activity"/>
    <property type="evidence" value="ECO:0007669"/>
    <property type="project" value="InterPro"/>
</dbReference>